<dbReference type="Proteomes" id="UP000002979">
    <property type="component" value="Unassembled WGS sequence"/>
</dbReference>
<accession>A4E9T2</accession>
<evidence type="ECO:0000313" key="2">
    <source>
        <dbReference type="Proteomes" id="UP000002979"/>
    </source>
</evidence>
<organism evidence="1 2">
    <name type="scientific">Collinsella aerofaciens (strain ATCC 25986 / DSM 3979 / JCM 10188 / KCTC 3647 / NCTC 11838 / VPI 1003)</name>
    <dbReference type="NCBI Taxonomy" id="411903"/>
    <lineage>
        <taxon>Bacteria</taxon>
        <taxon>Bacillati</taxon>
        <taxon>Actinomycetota</taxon>
        <taxon>Coriobacteriia</taxon>
        <taxon>Coriobacteriales</taxon>
        <taxon>Coriobacteriaceae</taxon>
        <taxon>Collinsella</taxon>
    </lineage>
</organism>
<comment type="caution">
    <text evidence="1">The sequence shown here is derived from an EMBL/GenBank/DDBJ whole genome shotgun (WGS) entry which is preliminary data.</text>
</comment>
<reference evidence="1 2" key="1">
    <citation type="submission" date="2007-01" db="EMBL/GenBank/DDBJ databases">
        <title>Draft genome sequence of Collinsella aerofaciens (ATCC 25986).</title>
        <authorList>
            <person name="Sudarsanam P."/>
            <person name="Ley R."/>
            <person name="Guruge J."/>
            <person name="Turnbaugh P.J."/>
            <person name="Mahowald M."/>
            <person name="Liep D."/>
            <person name="Gordon J."/>
        </authorList>
    </citation>
    <scope>NUCLEOTIDE SEQUENCE [LARGE SCALE GENOMIC DNA]</scope>
    <source>
        <strain evidence="2">ATCC 25986 / DSM 3979 / JCM 10188 / KCTC 3647 / NCTC 11838 / VPI 1003</strain>
    </source>
</reference>
<reference evidence="1 2" key="2">
    <citation type="submission" date="2007-04" db="EMBL/GenBank/DDBJ databases">
        <authorList>
            <person name="Fulton L."/>
            <person name="Clifton S."/>
            <person name="Fulton B."/>
            <person name="Xu J."/>
            <person name="Minx P."/>
            <person name="Mardis E.R."/>
            <person name="Wilson R.K."/>
        </authorList>
    </citation>
    <scope>NUCLEOTIDE SEQUENCE [LARGE SCALE GENOMIC DNA]</scope>
    <source>
        <strain evidence="2">ATCC 25986 / DSM 3979 / JCM 10188 / KCTC 3647 / NCTC 11838 / VPI 1003</strain>
    </source>
</reference>
<gene>
    <name evidence="1" type="ORF">COLAER_01186</name>
</gene>
<sequence length="48" mass="5427">MHTGHVANKVVLSHSIFSLKEIDGFRGAKLWRQGPLDNYPTCRYKPSA</sequence>
<name>A4E9T2_COLAA</name>
<protein>
    <submittedName>
        <fullName evidence="1">Uncharacterized protein</fullName>
    </submittedName>
</protein>
<proteinExistence type="predicted"/>
<evidence type="ECO:0000313" key="1">
    <source>
        <dbReference type="EMBL" id="EBA39600.1"/>
    </source>
</evidence>
<dbReference type="AlphaFoldDB" id="A4E9T2"/>
<dbReference type="EMBL" id="AAVN02000004">
    <property type="protein sequence ID" value="EBA39600.1"/>
    <property type="molecule type" value="Genomic_DNA"/>
</dbReference>